<gene>
    <name evidence="2" type="ORF">FC31_GL000383</name>
    <name evidence="1" type="ORF">HMPREF0494_2169</name>
</gene>
<reference evidence="2 4" key="2">
    <citation type="journal article" date="2015" name="Genome Announc.">
        <title>Expanding the biotechnology potential of lactobacilli through comparative genomics of 213 strains and associated genera.</title>
        <authorList>
            <person name="Sun Z."/>
            <person name="Harris H.M."/>
            <person name="McCann A."/>
            <person name="Guo C."/>
            <person name="Argimon S."/>
            <person name="Zhang W."/>
            <person name="Yang X."/>
            <person name="Jeffery I.B."/>
            <person name="Cooney J.C."/>
            <person name="Kagawa T.F."/>
            <person name="Liu W."/>
            <person name="Song Y."/>
            <person name="Salvetti E."/>
            <person name="Wrobel A."/>
            <person name="Rasinkangas P."/>
            <person name="Parkhill J."/>
            <person name="Rea M.C."/>
            <person name="O'Sullivan O."/>
            <person name="Ritari J."/>
            <person name="Douillard F.P."/>
            <person name="Paul Ross R."/>
            <person name="Yang R."/>
            <person name="Briner A.E."/>
            <person name="Felis G.E."/>
            <person name="de Vos W.M."/>
            <person name="Barrangou R."/>
            <person name="Klaenhammer T.R."/>
            <person name="Caufield P.W."/>
            <person name="Cui Y."/>
            <person name="Zhang H."/>
            <person name="O'Toole P.W."/>
        </authorList>
    </citation>
    <scope>NUCLEOTIDE SEQUENCE [LARGE SCALE GENOMIC DNA]</scope>
    <source>
        <strain evidence="2 4">DSM 16041</strain>
    </source>
</reference>
<dbReference type="AlphaFoldDB" id="C8PA25"/>
<evidence type="ECO:0000313" key="1">
    <source>
        <dbReference type="EMBL" id="EEW52669.1"/>
    </source>
</evidence>
<protein>
    <recommendedName>
        <fullName evidence="5">Rpn family recombination-promoting nuclease/putative transposase</fullName>
    </recommendedName>
</protein>
<dbReference type="Pfam" id="PF12784">
    <property type="entry name" value="PDDEXK_2"/>
    <property type="match status" value="1"/>
</dbReference>
<keyword evidence="4" id="KW-1185">Reference proteome</keyword>
<dbReference type="InterPro" id="IPR010106">
    <property type="entry name" value="RpnA"/>
</dbReference>
<dbReference type="NCBIfam" id="TIGR01784">
    <property type="entry name" value="T_den_put_tspse"/>
    <property type="match status" value="1"/>
</dbReference>
<dbReference type="EMBL" id="ACLL01000068">
    <property type="protein sequence ID" value="EEW52669.1"/>
    <property type="molecule type" value="Genomic_DNA"/>
</dbReference>
<reference evidence="1 3" key="1">
    <citation type="submission" date="2009-09" db="EMBL/GenBank/DDBJ databases">
        <authorList>
            <person name="Qin X."/>
            <person name="Bachman B."/>
            <person name="Battles P."/>
            <person name="Bell A."/>
            <person name="Bess C."/>
            <person name="Bickham C."/>
            <person name="Chaboub L."/>
            <person name="Chen D."/>
            <person name="Coyle M."/>
            <person name="Deiros D.R."/>
            <person name="Dinh H."/>
            <person name="Forbes L."/>
            <person name="Fowler G."/>
            <person name="Francisco L."/>
            <person name="Fu Q."/>
            <person name="Gubbala S."/>
            <person name="Hale W."/>
            <person name="Han Y."/>
            <person name="Hemphill L."/>
            <person name="Highlander S.K."/>
            <person name="Hirani K."/>
            <person name="Hogues M."/>
            <person name="Jackson L."/>
            <person name="Jakkamsetti A."/>
            <person name="Javaid M."/>
            <person name="Jiang H."/>
            <person name="Korchina V."/>
            <person name="Kovar C."/>
            <person name="Lara F."/>
            <person name="Lee S."/>
            <person name="Mata R."/>
            <person name="Mathew T."/>
            <person name="Moen C."/>
            <person name="Morales K."/>
            <person name="Munidasa M."/>
            <person name="Nazareth L."/>
            <person name="Ngo R."/>
            <person name="Nguyen L."/>
            <person name="Okwuonu G."/>
            <person name="Ongeri F."/>
            <person name="Patil S."/>
            <person name="Petrosino J."/>
            <person name="Pham C."/>
            <person name="Pham P."/>
            <person name="Pu L.-L."/>
            <person name="Puazo M."/>
            <person name="Raj R."/>
            <person name="Reid J."/>
            <person name="Rouhana J."/>
            <person name="Saada N."/>
            <person name="Shang Y."/>
            <person name="Simmons D."/>
            <person name="Thornton R."/>
            <person name="Warren J."/>
            <person name="Weissenberger G."/>
            <person name="Zhang J."/>
            <person name="Zhang L."/>
            <person name="Zhou C."/>
            <person name="Zhu D."/>
            <person name="Muzny D."/>
            <person name="Worley K."/>
            <person name="Gibbs R."/>
        </authorList>
    </citation>
    <scope>NUCLEOTIDE SEQUENCE [LARGE SCALE GENOMIC DNA]</scope>
    <source>
        <strain evidence="1 3">DSM 16041</strain>
    </source>
</reference>
<dbReference type="HOGENOM" id="CLU_071023_2_1_9"/>
<dbReference type="STRING" id="525309.HMPREF0494_2169"/>
<proteinExistence type="predicted"/>
<dbReference type="RefSeq" id="WP_007124448.1">
    <property type="nucleotide sequence ID" value="NZ_AZDK01000013.1"/>
</dbReference>
<accession>C8PA25</accession>
<name>C8PA25_9LACO</name>
<organism evidence="1 3">
    <name type="scientific">Limosilactobacillus antri DSM 16041</name>
    <dbReference type="NCBI Taxonomy" id="525309"/>
    <lineage>
        <taxon>Bacteria</taxon>
        <taxon>Bacillati</taxon>
        <taxon>Bacillota</taxon>
        <taxon>Bacilli</taxon>
        <taxon>Lactobacillales</taxon>
        <taxon>Lactobacillaceae</taxon>
        <taxon>Limosilactobacillus</taxon>
    </lineage>
</organism>
<dbReference type="eggNOG" id="COG5464">
    <property type="taxonomic scope" value="Bacteria"/>
</dbReference>
<dbReference type="OrthoDB" id="2284375at2"/>
<dbReference type="Proteomes" id="UP000003675">
    <property type="component" value="Unassembled WGS sequence"/>
</dbReference>
<evidence type="ECO:0008006" key="5">
    <source>
        <dbReference type="Google" id="ProtNLM"/>
    </source>
</evidence>
<dbReference type="Proteomes" id="UP000051883">
    <property type="component" value="Unassembled WGS sequence"/>
</dbReference>
<comment type="caution">
    <text evidence="1">The sequence shown here is derived from an EMBL/GenBank/DDBJ whole genome shotgun (WGS) entry which is preliminary data.</text>
</comment>
<dbReference type="PATRIC" id="fig|525309.8.peg.393"/>
<evidence type="ECO:0000313" key="3">
    <source>
        <dbReference type="Proteomes" id="UP000003675"/>
    </source>
</evidence>
<sequence>MTNREEQLQMAAAKWERLTIANDQMFSMVMENNEICLELLQRIFPELAIKQVTRTAIQKQVNAPLDARTVRFDVYLQDDQQRTYIVEMQVANHNNLPYRLRYYLEQADHNILSPGDSYDKLKHYPTFIVFFCDFDYYQKGRSKYRFEWRCTDDCQLAAGTGQQLIVFNAKATNFRDNIKLQGVLKLMHNQVIAGDPLVSQIVDEMNRIKQDPGRRRLFMKYELDLMDARSEGLAEGKAHQQAEDIKLTAKLLHNLGIAKSEILRSLSDTYQLSSTEAEHYLKLVE</sequence>
<evidence type="ECO:0000313" key="4">
    <source>
        <dbReference type="Proteomes" id="UP000051883"/>
    </source>
</evidence>
<dbReference type="EMBL" id="AZDK01000013">
    <property type="protein sequence ID" value="KRK59764.1"/>
    <property type="molecule type" value="Genomic_DNA"/>
</dbReference>
<evidence type="ECO:0000313" key="2">
    <source>
        <dbReference type="EMBL" id="KRK59764.1"/>
    </source>
</evidence>